<reference evidence="2" key="1">
    <citation type="submission" date="2022-11" db="UniProtKB">
        <authorList>
            <consortium name="WormBaseParasite"/>
        </authorList>
    </citation>
    <scope>IDENTIFICATION</scope>
</reference>
<evidence type="ECO:0000313" key="1">
    <source>
        <dbReference type="Proteomes" id="UP000887565"/>
    </source>
</evidence>
<dbReference type="Proteomes" id="UP000887565">
    <property type="component" value="Unplaced"/>
</dbReference>
<organism evidence="1 2">
    <name type="scientific">Romanomermis culicivorax</name>
    <name type="common">Nematode worm</name>
    <dbReference type="NCBI Taxonomy" id="13658"/>
    <lineage>
        <taxon>Eukaryota</taxon>
        <taxon>Metazoa</taxon>
        <taxon>Ecdysozoa</taxon>
        <taxon>Nematoda</taxon>
        <taxon>Enoplea</taxon>
        <taxon>Dorylaimia</taxon>
        <taxon>Mermithida</taxon>
        <taxon>Mermithoidea</taxon>
        <taxon>Mermithidae</taxon>
        <taxon>Romanomermis</taxon>
    </lineage>
</organism>
<proteinExistence type="predicted"/>
<accession>A0A915J719</accession>
<evidence type="ECO:0000313" key="2">
    <source>
        <dbReference type="WBParaSite" id="nRc.2.0.1.t21930-RA"/>
    </source>
</evidence>
<name>A0A915J719_ROMCU</name>
<sequence>MISRAAFKNKDNSKISMAKMYPKQQTRRQSSINLKFRFVIPYFRSLMLGH</sequence>
<dbReference type="WBParaSite" id="nRc.2.0.1.t21930-RA">
    <property type="protein sequence ID" value="nRc.2.0.1.t21930-RA"/>
    <property type="gene ID" value="nRc.2.0.1.g21930"/>
</dbReference>
<dbReference type="AlphaFoldDB" id="A0A915J719"/>
<keyword evidence="1" id="KW-1185">Reference proteome</keyword>
<protein>
    <submittedName>
        <fullName evidence="2">Uncharacterized protein</fullName>
    </submittedName>
</protein>